<dbReference type="InParanoid" id="A0A0H2RA37"/>
<feature type="region of interest" description="Disordered" evidence="1">
    <location>
        <begin position="250"/>
        <end position="277"/>
    </location>
</feature>
<dbReference type="Proteomes" id="UP000053477">
    <property type="component" value="Unassembled WGS sequence"/>
</dbReference>
<sequence length="277" mass="30387">MPTTPKRPRTDAYIDPELYSPSKQMCIMVGPLAASSSGSFLVLKSSMASTISIAAPVIQAPPPVEEPDWALVGMPKQQVDSGMLTKSELEGTISTLTSQFDRCRRHIKILWMINEGANAQLLVQDLFCSKLKGALHAKDSKKNKDNTHILADGLGKVMTSTEVMDKIAAQQAAKEAEEAAKAQRKVARESRKGEKEEIDRLWAEENTKHPVAVEKWTQKCSALRSEGVCVKDLPPKPTKRKKANIAQEVNAAFAARHDDKIAGDEPEDGEINDKDDV</sequence>
<protein>
    <submittedName>
        <fullName evidence="2">Uncharacterized protein</fullName>
    </submittedName>
</protein>
<accession>A0A0H2RA37</accession>
<dbReference type="EMBL" id="KQ086100">
    <property type="protein sequence ID" value="KLO08237.1"/>
    <property type="molecule type" value="Genomic_DNA"/>
</dbReference>
<evidence type="ECO:0000313" key="3">
    <source>
        <dbReference type="Proteomes" id="UP000053477"/>
    </source>
</evidence>
<dbReference type="OrthoDB" id="2636278at2759"/>
<reference evidence="2 3" key="1">
    <citation type="submission" date="2015-04" db="EMBL/GenBank/DDBJ databases">
        <title>Complete genome sequence of Schizopora paradoxa KUC8140, a cosmopolitan wood degrader in East Asia.</title>
        <authorList>
            <consortium name="DOE Joint Genome Institute"/>
            <person name="Min B."/>
            <person name="Park H."/>
            <person name="Jang Y."/>
            <person name="Kim J.-J."/>
            <person name="Kim K.H."/>
            <person name="Pangilinan J."/>
            <person name="Lipzen A."/>
            <person name="Riley R."/>
            <person name="Grigoriev I.V."/>
            <person name="Spatafora J.W."/>
            <person name="Choi I.-G."/>
        </authorList>
    </citation>
    <scope>NUCLEOTIDE SEQUENCE [LARGE SCALE GENOMIC DNA]</scope>
    <source>
        <strain evidence="2 3">KUC8140</strain>
    </source>
</reference>
<proteinExistence type="predicted"/>
<evidence type="ECO:0000256" key="1">
    <source>
        <dbReference type="SAM" id="MobiDB-lite"/>
    </source>
</evidence>
<name>A0A0H2RA37_9AGAM</name>
<evidence type="ECO:0000313" key="2">
    <source>
        <dbReference type="EMBL" id="KLO08237.1"/>
    </source>
</evidence>
<keyword evidence="3" id="KW-1185">Reference proteome</keyword>
<dbReference type="AlphaFoldDB" id="A0A0H2RA37"/>
<gene>
    <name evidence="2" type="ORF">SCHPADRAFT_835584</name>
</gene>
<dbReference type="STRING" id="27342.A0A0H2RA37"/>
<organism evidence="2 3">
    <name type="scientific">Schizopora paradoxa</name>
    <dbReference type="NCBI Taxonomy" id="27342"/>
    <lineage>
        <taxon>Eukaryota</taxon>
        <taxon>Fungi</taxon>
        <taxon>Dikarya</taxon>
        <taxon>Basidiomycota</taxon>
        <taxon>Agaricomycotina</taxon>
        <taxon>Agaricomycetes</taxon>
        <taxon>Hymenochaetales</taxon>
        <taxon>Schizoporaceae</taxon>
        <taxon>Schizopora</taxon>
    </lineage>
</organism>